<dbReference type="EMBL" id="CAKOGL010000004">
    <property type="protein sequence ID" value="CAH2085324.1"/>
    <property type="molecule type" value="Genomic_DNA"/>
</dbReference>
<proteinExistence type="predicted"/>
<dbReference type="Proteomes" id="UP001153954">
    <property type="component" value="Unassembled WGS sequence"/>
</dbReference>
<sequence>MDYYYRSALRSRSLSCENRLQQIYCQIKCDVKSALCIQKECYCLTLTSASENIVPNSRNGEAIPDDQLDVEYEDDDEPHMLSSADPKSDKILYALRPALRHHIAHFCPNLDVARECIKKCMDQGKPAFCGKDHVCYCGHRYSHTDDDTGNVKNIYAQFKDLYTKYFGKDMTMDSVELD</sequence>
<organism evidence="1 2">
    <name type="scientific">Euphydryas editha</name>
    <name type="common">Edith's checkerspot</name>
    <dbReference type="NCBI Taxonomy" id="104508"/>
    <lineage>
        <taxon>Eukaryota</taxon>
        <taxon>Metazoa</taxon>
        <taxon>Ecdysozoa</taxon>
        <taxon>Arthropoda</taxon>
        <taxon>Hexapoda</taxon>
        <taxon>Insecta</taxon>
        <taxon>Pterygota</taxon>
        <taxon>Neoptera</taxon>
        <taxon>Endopterygota</taxon>
        <taxon>Lepidoptera</taxon>
        <taxon>Glossata</taxon>
        <taxon>Ditrysia</taxon>
        <taxon>Papilionoidea</taxon>
        <taxon>Nymphalidae</taxon>
        <taxon>Nymphalinae</taxon>
        <taxon>Euphydryas</taxon>
    </lineage>
</organism>
<gene>
    <name evidence="1" type="ORF">EEDITHA_LOCUS1808</name>
</gene>
<evidence type="ECO:0000313" key="2">
    <source>
        <dbReference type="Proteomes" id="UP001153954"/>
    </source>
</evidence>
<protein>
    <submittedName>
        <fullName evidence="1">Uncharacterized protein</fullName>
    </submittedName>
</protein>
<keyword evidence="2" id="KW-1185">Reference proteome</keyword>
<reference evidence="1" key="1">
    <citation type="submission" date="2022-03" db="EMBL/GenBank/DDBJ databases">
        <authorList>
            <person name="Tunstrom K."/>
        </authorList>
    </citation>
    <scope>NUCLEOTIDE SEQUENCE</scope>
</reference>
<name>A0AAU9TCJ3_EUPED</name>
<comment type="caution">
    <text evidence="1">The sequence shown here is derived from an EMBL/GenBank/DDBJ whole genome shotgun (WGS) entry which is preliminary data.</text>
</comment>
<evidence type="ECO:0000313" key="1">
    <source>
        <dbReference type="EMBL" id="CAH2085324.1"/>
    </source>
</evidence>
<dbReference type="AlphaFoldDB" id="A0AAU9TCJ3"/>
<accession>A0AAU9TCJ3</accession>